<reference evidence="2" key="3">
    <citation type="submission" date="2018-08" db="UniProtKB">
        <authorList>
            <consortium name="EnsemblPlants"/>
        </authorList>
    </citation>
    <scope>IDENTIFICATION</scope>
    <source>
        <strain evidence="2">cv. Bd21</strain>
    </source>
</reference>
<dbReference type="Gramene" id="KQJ87093">
    <property type="protein sequence ID" value="KQJ87093"/>
    <property type="gene ID" value="BRADI_4g09306v3"/>
</dbReference>
<evidence type="ECO:0000313" key="1">
    <source>
        <dbReference type="EMBL" id="KQJ87093.1"/>
    </source>
</evidence>
<dbReference type="InParanoid" id="A0A0Q3L3F5"/>
<proteinExistence type="predicted"/>
<accession>A0A0Q3L3F5</accession>
<organism evidence="1">
    <name type="scientific">Brachypodium distachyon</name>
    <name type="common">Purple false brome</name>
    <name type="synonym">Trachynia distachya</name>
    <dbReference type="NCBI Taxonomy" id="15368"/>
    <lineage>
        <taxon>Eukaryota</taxon>
        <taxon>Viridiplantae</taxon>
        <taxon>Streptophyta</taxon>
        <taxon>Embryophyta</taxon>
        <taxon>Tracheophyta</taxon>
        <taxon>Spermatophyta</taxon>
        <taxon>Magnoliopsida</taxon>
        <taxon>Liliopsida</taxon>
        <taxon>Poales</taxon>
        <taxon>Poaceae</taxon>
        <taxon>BOP clade</taxon>
        <taxon>Pooideae</taxon>
        <taxon>Stipodae</taxon>
        <taxon>Brachypodieae</taxon>
        <taxon>Brachypodium</taxon>
    </lineage>
</organism>
<dbReference type="Proteomes" id="UP000008810">
    <property type="component" value="Chromosome 4"/>
</dbReference>
<evidence type="ECO:0000313" key="3">
    <source>
        <dbReference type="Proteomes" id="UP000008810"/>
    </source>
</evidence>
<dbReference type="AlphaFoldDB" id="A0A0Q3L3F5"/>
<evidence type="ECO:0000313" key="2">
    <source>
        <dbReference type="EnsemblPlants" id="KQJ87093"/>
    </source>
</evidence>
<reference evidence="1" key="2">
    <citation type="submission" date="2017-06" db="EMBL/GenBank/DDBJ databases">
        <title>WGS assembly of Brachypodium distachyon.</title>
        <authorList>
            <consortium name="The International Brachypodium Initiative"/>
            <person name="Lucas S."/>
            <person name="Harmon-Smith M."/>
            <person name="Lail K."/>
            <person name="Tice H."/>
            <person name="Grimwood J."/>
            <person name="Bruce D."/>
            <person name="Barry K."/>
            <person name="Shu S."/>
            <person name="Lindquist E."/>
            <person name="Wang M."/>
            <person name="Pitluck S."/>
            <person name="Vogel J.P."/>
            <person name="Garvin D.F."/>
            <person name="Mockler T.C."/>
            <person name="Schmutz J."/>
            <person name="Rokhsar D."/>
            <person name="Bevan M.W."/>
        </authorList>
    </citation>
    <scope>NUCLEOTIDE SEQUENCE</scope>
    <source>
        <strain evidence="1">Bd21</strain>
    </source>
</reference>
<protein>
    <submittedName>
        <fullName evidence="1 2">Uncharacterized protein</fullName>
    </submittedName>
</protein>
<dbReference type="EMBL" id="CM000883">
    <property type="protein sequence ID" value="KQJ87093.1"/>
    <property type="molecule type" value="Genomic_DNA"/>
</dbReference>
<keyword evidence="3" id="KW-1185">Reference proteome</keyword>
<reference evidence="1 2" key="1">
    <citation type="journal article" date="2010" name="Nature">
        <title>Genome sequencing and analysis of the model grass Brachypodium distachyon.</title>
        <authorList>
            <consortium name="International Brachypodium Initiative"/>
        </authorList>
    </citation>
    <scope>NUCLEOTIDE SEQUENCE [LARGE SCALE GENOMIC DNA]</scope>
    <source>
        <strain evidence="1 2">Bd21</strain>
    </source>
</reference>
<gene>
    <name evidence="1" type="ORF">BRADI_4g09306v3</name>
</gene>
<dbReference type="EnsemblPlants" id="KQJ87093">
    <property type="protein sequence ID" value="KQJ87093"/>
    <property type="gene ID" value="BRADI_4g09306v3"/>
</dbReference>
<name>A0A0Q3L3F5_BRADI</name>
<sequence>MYIQSLFTELRGNTEGGNFKRNQSCIEIRGNRDGDNIKNTSPTMPVLPNKFHLL</sequence>